<dbReference type="CDD" id="cd16442">
    <property type="entry name" value="BPL"/>
    <property type="match status" value="1"/>
</dbReference>
<keyword evidence="3" id="KW-0067">ATP-binding</keyword>
<dbReference type="InterPro" id="IPR008988">
    <property type="entry name" value="Transcriptional_repressor_C"/>
</dbReference>
<dbReference type="Gene3D" id="3.30.930.10">
    <property type="entry name" value="Bira Bifunctional Protein, Domain 2"/>
    <property type="match status" value="1"/>
</dbReference>
<proteinExistence type="predicted"/>
<comment type="catalytic activity">
    <reaction evidence="6">
        <text>biotin + L-lysyl-[protein] + ATP = N(6)-biotinyl-L-lysyl-[protein] + AMP + diphosphate + H(+)</text>
        <dbReference type="Rhea" id="RHEA:11756"/>
        <dbReference type="Rhea" id="RHEA-COMP:9752"/>
        <dbReference type="Rhea" id="RHEA-COMP:10505"/>
        <dbReference type="ChEBI" id="CHEBI:15378"/>
        <dbReference type="ChEBI" id="CHEBI:29969"/>
        <dbReference type="ChEBI" id="CHEBI:30616"/>
        <dbReference type="ChEBI" id="CHEBI:33019"/>
        <dbReference type="ChEBI" id="CHEBI:57586"/>
        <dbReference type="ChEBI" id="CHEBI:83144"/>
        <dbReference type="ChEBI" id="CHEBI:456215"/>
        <dbReference type="EC" id="6.3.4.15"/>
    </reaction>
</comment>
<evidence type="ECO:0000256" key="1">
    <source>
        <dbReference type="ARBA" id="ARBA00022598"/>
    </source>
</evidence>
<keyword evidence="9" id="KW-1185">Reference proteome</keyword>
<dbReference type="AlphaFoldDB" id="A0A1T5E725"/>
<evidence type="ECO:0000256" key="5">
    <source>
        <dbReference type="ARBA" id="ARBA00024227"/>
    </source>
</evidence>
<name>A0A1T5E725_9SPHN</name>
<dbReference type="EMBL" id="FUYM01000006">
    <property type="protein sequence ID" value="SKB79573.1"/>
    <property type="molecule type" value="Genomic_DNA"/>
</dbReference>
<dbReference type="InterPro" id="IPR004143">
    <property type="entry name" value="BPL_LPL_catalytic"/>
</dbReference>
<dbReference type="NCBIfam" id="TIGR00121">
    <property type="entry name" value="birA_ligase"/>
    <property type="match status" value="1"/>
</dbReference>
<reference evidence="9" key="1">
    <citation type="submission" date="2017-02" db="EMBL/GenBank/DDBJ databases">
        <authorList>
            <person name="Varghese N."/>
            <person name="Submissions S."/>
        </authorList>
    </citation>
    <scope>NUCLEOTIDE SEQUENCE [LARGE SCALE GENOMIC DNA]</scope>
    <source>
        <strain evidence="9">UM2</strain>
    </source>
</reference>
<organism evidence="8 9">
    <name type="scientific">Rhizorhabdus histidinilytica</name>
    <dbReference type="NCBI Taxonomy" id="439228"/>
    <lineage>
        <taxon>Bacteria</taxon>
        <taxon>Pseudomonadati</taxon>
        <taxon>Pseudomonadota</taxon>
        <taxon>Alphaproteobacteria</taxon>
        <taxon>Sphingomonadales</taxon>
        <taxon>Sphingomonadaceae</taxon>
        <taxon>Rhizorhabdus</taxon>
    </lineage>
</organism>
<evidence type="ECO:0000259" key="7">
    <source>
        <dbReference type="PROSITE" id="PS51733"/>
    </source>
</evidence>
<dbReference type="Gene3D" id="2.30.30.100">
    <property type="match status" value="1"/>
</dbReference>
<evidence type="ECO:0000313" key="9">
    <source>
        <dbReference type="Proteomes" id="UP000189818"/>
    </source>
</evidence>
<keyword evidence="1 8" id="KW-0436">Ligase</keyword>
<dbReference type="GO" id="GO:0005737">
    <property type="term" value="C:cytoplasm"/>
    <property type="evidence" value="ECO:0007669"/>
    <property type="project" value="TreeGrafter"/>
</dbReference>
<dbReference type="EC" id="6.3.4.15" evidence="5"/>
<evidence type="ECO:0000256" key="6">
    <source>
        <dbReference type="ARBA" id="ARBA00047846"/>
    </source>
</evidence>
<dbReference type="Proteomes" id="UP000189818">
    <property type="component" value="Unassembled WGS sequence"/>
</dbReference>
<dbReference type="PANTHER" id="PTHR12835:SF5">
    <property type="entry name" value="BIOTIN--PROTEIN LIGASE"/>
    <property type="match status" value="1"/>
</dbReference>
<evidence type="ECO:0000256" key="2">
    <source>
        <dbReference type="ARBA" id="ARBA00022741"/>
    </source>
</evidence>
<feature type="domain" description="BPL/LPL catalytic" evidence="7">
    <location>
        <begin position="20"/>
        <end position="197"/>
    </location>
</feature>
<dbReference type="PROSITE" id="PS51733">
    <property type="entry name" value="BPL_LPL_CATALYTIC"/>
    <property type="match status" value="1"/>
</dbReference>
<dbReference type="GO" id="GO:0005524">
    <property type="term" value="F:ATP binding"/>
    <property type="evidence" value="ECO:0007669"/>
    <property type="project" value="UniProtKB-KW"/>
</dbReference>
<dbReference type="SUPFAM" id="SSF55681">
    <property type="entry name" value="Class II aaRS and biotin synthetases"/>
    <property type="match status" value="1"/>
</dbReference>
<accession>A0A1T5E725</accession>
<dbReference type="Pfam" id="PF03099">
    <property type="entry name" value="BPL_LplA_LipB"/>
    <property type="match status" value="1"/>
</dbReference>
<keyword evidence="2" id="KW-0547">Nucleotide-binding</keyword>
<dbReference type="InterPro" id="IPR045864">
    <property type="entry name" value="aa-tRNA-synth_II/BPL/LPL"/>
</dbReference>
<sequence length="261" mass="27450">MEGSCDPYPSTILRMVPFPICDGEDLVTPIRHVAVTGSTNDDMTALAREGAAEGTWLRADRQEGGRGRQGRAWVSPPGNLYASTLVRRLGGDPPAPSLAMVAAVALDELLQAWLGPGRLAIKWPNDLLADGAKISGILLEGAGDAVVVGIGVNLAHHPEGIDRPATSLAALGLSPPEPGDFAAELAAVFAAWLARWRTEGLGVVLARWQARAHPPGTALRVRAPEGEIEGLYEGLAPDGALRLRTTDGRIHLVHAGDVFLL</sequence>
<keyword evidence="4" id="KW-0092">Biotin</keyword>
<evidence type="ECO:0000313" key="8">
    <source>
        <dbReference type="EMBL" id="SKB79573.1"/>
    </source>
</evidence>
<dbReference type="SUPFAM" id="SSF50037">
    <property type="entry name" value="C-terminal domain of transcriptional repressors"/>
    <property type="match status" value="1"/>
</dbReference>
<dbReference type="InterPro" id="IPR003142">
    <property type="entry name" value="BPL_C"/>
</dbReference>
<dbReference type="PANTHER" id="PTHR12835">
    <property type="entry name" value="BIOTIN PROTEIN LIGASE"/>
    <property type="match status" value="1"/>
</dbReference>
<gene>
    <name evidence="8" type="ORF">SAMN06295920_106227</name>
</gene>
<dbReference type="Pfam" id="PF02237">
    <property type="entry name" value="BPL_C"/>
    <property type="match status" value="1"/>
</dbReference>
<dbReference type="GO" id="GO:0004077">
    <property type="term" value="F:biotin--[biotin carboxyl-carrier protein] ligase activity"/>
    <property type="evidence" value="ECO:0007669"/>
    <property type="project" value="UniProtKB-EC"/>
</dbReference>
<dbReference type="STRING" id="439228.SAMN06295920_106227"/>
<evidence type="ECO:0000256" key="3">
    <source>
        <dbReference type="ARBA" id="ARBA00022840"/>
    </source>
</evidence>
<dbReference type="InterPro" id="IPR004408">
    <property type="entry name" value="Biotin_CoA_COase_ligase"/>
</dbReference>
<protein>
    <recommendedName>
        <fullName evidence="5">biotin--[biotin carboxyl-carrier protein] ligase</fullName>
        <ecNumber evidence="5">6.3.4.15</ecNumber>
    </recommendedName>
</protein>
<evidence type="ECO:0000256" key="4">
    <source>
        <dbReference type="ARBA" id="ARBA00023267"/>
    </source>
</evidence>